<comment type="caution">
    <text evidence="1">The sequence shown here is derived from an EMBL/GenBank/DDBJ whole genome shotgun (WGS) entry which is preliminary data.</text>
</comment>
<dbReference type="Proteomes" id="UP000565579">
    <property type="component" value="Unassembled WGS sequence"/>
</dbReference>
<gene>
    <name evidence="1" type="ORF">HD593_003450</name>
</gene>
<keyword evidence="2" id="KW-1185">Reference proteome</keyword>
<name>A0A7X0TYW0_9ACTN</name>
<dbReference type="EMBL" id="JACHMI010000001">
    <property type="protein sequence ID" value="MBB6548655.1"/>
    <property type="molecule type" value="Genomic_DNA"/>
</dbReference>
<dbReference type="AlphaFoldDB" id="A0A7X0TYW0"/>
<protein>
    <submittedName>
        <fullName evidence="1">Uncharacterized protein</fullName>
    </submittedName>
</protein>
<sequence>MMVLGGGFSRSAGVDYAVDHLDEQLFTPDSGPLPVTR</sequence>
<proteinExistence type="predicted"/>
<evidence type="ECO:0000313" key="1">
    <source>
        <dbReference type="EMBL" id="MBB6548655.1"/>
    </source>
</evidence>
<evidence type="ECO:0000313" key="2">
    <source>
        <dbReference type="Proteomes" id="UP000565579"/>
    </source>
</evidence>
<reference evidence="1 2" key="1">
    <citation type="submission" date="2020-08" db="EMBL/GenBank/DDBJ databases">
        <title>Sequencing the genomes of 1000 actinobacteria strains.</title>
        <authorList>
            <person name="Klenk H.-P."/>
        </authorList>
    </citation>
    <scope>NUCLEOTIDE SEQUENCE [LARGE SCALE GENOMIC DNA]</scope>
    <source>
        <strain evidence="1 2">DSM 43768</strain>
    </source>
</reference>
<organism evidence="1 2">
    <name type="scientific">Nonomuraea rubra</name>
    <dbReference type="NCBI Taxonomy" id="46180"/>
    <lineage>
        <taxon>Bacteria</taxon>
        <taxon>Bacillati</taxon>
        <taxon>Actinomycetota</taxon>
        <taxon>Actinomycetes</taxon>
        <taxon>Streptosporangiales</taxon>
        <taxon>Streptosporangiaceae</taxon>
        <taxon>Nonomuraea</taxon>
    </lineage>
</organism>
<accession>A0A7X0TYW0</accession>